<dbReference type="AlphaFoldDB" id="A0AA35WM40"/>
<evidence type="ECO:0000313" key="2">
    <source>
        <dbReference type="EMBL" id="CAI8019495.1"/>
    </source>
</evidence>
<dbReference type="EMBL" id="CASHTH010001755">
    <property type="protein sequence ID" value="CAI8019495.1"/>
    <property type="molecule type" value="Genomic_DNA"/>
</dbReference>
<organism evidence="2 3">
    <name type="scientific">Geodia barretti</name>
    <name type="common">Barrett's horny sponge</name>
    <dbReference type="NCBI Taxonomy" id="519541"/>
    <lineage>
        <taxon>Eukaryota</taxon>
        <taxon>Metazoa</taxon>
        <taxon>Porifera</taxon>
        <taxon>Demospongiae</taxon>
        <taxon>Heteroscleromorpha</taxon>
        <taxon>Tetractinellida</taxon>
        <taxon>Astrophorina</taxon>
        <taxon>Geodiidae</taxon>
        <taxon>Geodia</taxon>
    </lineage>
</organism>
<feature type="compositionally biased region" description="Low complexity" evidence="1">
    <location>
        <begin position="25"/>
        <end position="48"/>
    </location>
</feature>
<reference evidence="2" key="1">
    <citation type="submission" date="2023-03" db="EMBL/GenBank/DDBJ databases">
        <authorList>
            <person name="Steffen K."/>
            <person name="Cardenas P."/>
        </authorList>
    </citation>
    <scope>NUCLEOTIDE SEQUENCE</scope>
</reference>
<feature type="compositionally biased region" description="Basic and acidic residues" evidence="1">
    <location>
        <begin position="101"/>
        <end position="124"/>
    </location>
</feature>
<dbReference type="Proteomes" id="UP001174909">
    <property type="component" value="Unassembled WGS sequence"/>
</dbReference>
<feature type="region of interest" description="Disordered" evidence="1">
    <location>
        <begin position="24"/>
        <end position="73"/>
    </location>
</feature>
<comment type="caution">
    <text evidence="2">The sequence shown here is derived from an EMBL/GenBank/DDBJ whole genome shotgun (WGS) entry which is preliminary data.</text>
</comment>
<protein>
    <submittedName>
        <fullName evidence="2">Uncharacterized protein</fullName>
    </submittedName>
</protein>
<name>A0AA35WM40_GEOBA</name>
<feature type="compositionally biased region" description="Polar residues" evidence="1">
    <location>
        <begin position="59"/>
        <end position="73"/>
    </location>
</feature>
<sequence length="232" mass="25038">MRMVLHQCRRSSLEAPVYEVLEARGGTVTPSPPTTTTSSNCGSSQTSSDLYSEIPPLSATDSPSRAPVVTTNTTTIPSLPSFYDVIRPHDEDTGAGTAAMGERESTTESEMSERVKEEKEREKCVGGTTAGSCKKAHEPNGGNVYEITDQKSGGEGNLYESVSDPFSLLEASGEYSTLEQRRGYATLEPYMGTGGTLRLKQLGKREEKDGGGGRCQGRGRIRSLEPLNFHFD</sequence>
<feature type="region of interest" description="Disordered" evidence="1">
    <location>
        <begin position="90"/>
        <end position="137"/>
    </location>
</feature>
<keyword evidence="3" id="KW-1185">Reference proteome</keyword>
<gene>
    <name evidence="2" type="ORF">GBAR_LOCUS11717</name>
</gene>
<proteinExistence type="predicted"/>
<accession>A0AA35WM40</accession>
<evidence type="ECO:0000313" key="3">
    <source>
        <dbReference type="Proteomes" id="UP001174909"/>
    </source>
</evidence>
<evidence type="ECO:0000256" key="1">
    <source>
        <dbReference type="SAM" id="MobiDB-lite"/>
    </source>
</evidence>